<sequence length="150" mass="16392">MYAALPQHCLGGVSPRSVSFGKLEASLSKSTRRLIVFVCEGNHRVVVENFQRVTRLHVPGLSRASAKSSRTHTQPLDGRCNVVGRYTYGTVPYGTRPARPTDRNLVACGTYVPEDAEVPTLHQHAGKDGFSVQRIVHGGVTGRDEIVQCH</sequence>
<proteinExistence type="predicted"/>
<name>A0A182LYK0_9DIPT</name>
<dbReference type="EMBL" id="AXCM01012332">
    <property type="status" value="NOT_ANNOTATED_CDS"/>
    <property type="molecule type" value="Genomic_DNA"/>
</dbReference>
<reference evidence="1" key="2">
    <citation type="submission" date="2020-05" db="UniProtKB">
        <authorList>
            <consortium name="EnsemblMetazoa"/>
        </authorList>
    </citation>
    <scope>IDENTIFICATION</scope>
    <source>
        <strain evidence="1">A-37</strain>
    </source>
</reference>
<organism evidence="1 2">
    <name type="scientific">Anopheles culicifacies</name>
    <dbReference type="NCBI Taxonomy" id="139723"/>
    <lineage>
        <taxon>Eukaryota</taxon>
        <taxon>Metazoa</taxon>
        <taxon>Ecdysozoa</taxon>
        <taxon>Arthropoda</taxon>
        <taxon>Hexapoda</taxon>
        <taxon>Insecta</taxon>
        <taxon>Pterygota</taxon>
        <taxon>Neoptera</taxon>
        <taxon>Endopterygota</taxon>
        <taxon>Diptera</taxon>
        <taxon>Nematocera</taxon>
        <taxon>Culicoidea</taxon>
        <taxon>Culicidae</taxon>
        <taxon>Anophelinae</taxon>
        <taxon>Anopheles</taxon>
        <taxon>culicifacies species complex</taxon>
    </lineage>
</organism>
<dbReference type="Proteomes" id="UP000075883">
    <property type="component" value="Unassembled WGS sequence"/>
</dbReference>
<evidence type="ECO:0000313" key="1">
    <source>
        <dbReference type="EnsemblMetazoa" id="ACUA005076-PA"/>
    </source>
</evidence>
<reference evidence="2" key="1">
    <citation type="submission" date="2013-09" db="EMBL/GenBank/DDBJ databases">
        <title>The Genome Sequence of Anopheles culicifacies species A.</title>
        <authorList>
            <consortium name="The Broad Institute Genomics Platform"/>
            <person name="Neafsey D.E."/>
            <person name="Besansky N."/>
            <person name="Howell P."/>
            <person name="Walton C."/>
            <person name="Young S.K."/>
            <person name="Zeng Q."/>
            <person name="Gargeya S."/>
            <person name="Fitzgerald M."/>
            <person name="Haas B."/>
            <person name="Abouelleil A."/>
            <person name="Allen A.W."/>
            <person name="Alvarado L."/>
            <person name="Arachchi H.M."/>
            <person name="Berlin A.M."/>
            <person name="Chapman S.B."/>
            <person name="Gainer-Dewar J."/>
            <person name="Goldberg J."/>
            <person name="Griggs A."/>
            <person name="Gujja S."/>
            <person name="Hansen M."/>
            <person name="Howarth C."/>
            <person name="Imamovic A."/>
            <person name="Ireland A."/>
            <person name="Larimer J."/>
            <person name="McCowan C."/>
            <person name="Murphy C."/>
            <person name="Pearson M."/>
            <person name="Poon T.W."/>
            <person name="Priest M."/>
            <person name="Roberts A."/>
            <person name="Saif S."/>
            <person name="Shea T."/>
            <person name="Sisk P."/>
            <person name="Sykes S."/>
            <person name="Wortman J."/>
            <person name="Nusbaum C."/>
            <person name="Birren B."/>
        </authorList>
    </citation>
    <scope>NUCLEOTIDE SEQUENCE [LARGE SCALE GENOMIC DNA]</scope>
    <source>
        <strain evidence="2">A-37</strain>
    </source>
</reference>
<protein>
    <submittedName>
        <fullName evidence="1">Uncharacterized protein</fullName>
    </submittedName>
</protein>
<accession>A0A182LYK0</accession>
<dbReference type="EnsemblMetazoa" id="ACUA005076-RA">
    <property type="protein sequence ID" value="ACUA005076-PA"/>
    <property type="gene ID" value="ACUA005076"/>
</dbReference>
<evidence type="ECO:0000313" key="2">
    <source>
        <dbReference type="Proteomes" id="UP000075883"/>
    </source>
</evidence>
<dbReference type="AlphaFoldDB" id="A0A182LYK0"/>
<dbReference type="VEuPathDB" id="VectorBase:ACUA005076"/>
<keyword evidence="2" id="KW-1185">Reference proteome</keyword>